<proteinExistence type="predicted"/>
<organism evidence="1 2">
    <name type="scientific">Pendulispora albinea</name>
    <dbReference type="NCBI Taxonomy" id="2741071"/>
    <lineage>
        <taxon>Bacteria</taxon>
        <taxon>Pseudomonadati</taxon>
        <taxon>Myxococcota</taxon>
        <taxon>Myxococcia</taxon>
        <taxon>Myxococcales</taxon>
        <taxon>Sorangiineae</taxon>
        <taxon>Pendulisporaceae</taxon>
        <taxon>Pendulispora</taxon>
    </lineage>
</organism>
<sequence>MNRFVHMKTEIQFGPAGSVAHSIDRDPAVMNPMPVAPDSFAAIVLYLGGGDATGSTNDLRIDNVTVVQE</sequence>
<gene>
    <name evidence="1" type="ORF">LZC94_35800</name>
</gene>
<keyword evidence="2" id="KW-1185">Reference proteome</keyword>
<dbReference type="EMBL" id="CP089984">
    <property type="protein sequence ID" value="WXB13197.1"/>
    <property type="molecule type" value="Genomic_DNA"/>
</dbReference>
<evidence type="ECO:0000313" key="2">
    <source>
        <dbReference type="Proteomes" id="UP001370348"/>
    </source>
</evidence>
<name>A0ABZ2LW21_9BACT</name>
<reference evidence="1 2" key="1">
    <citation type="submission" date="2021-12" db="EMBL/GenBank/DDBJ databases">
        <title>Discovery of the Pendulisporaceae a myxobacterial family with distinct sporulation behavior and unique specialized metabolism.</title>
        <authorList>
            <person name="Garcia R."/>
            <person name="Popoff A."/>
            <person name="Bader C.D."/>
            <person name="Loehr J."/>
            <person name="Walesch S."/>
            <person name="Walt C."/>
            <person name="Boldt J."/>
            <person name="Bunk B."/>
            <person name="Haeckl F.J.F.P.J."/>
            <person name="Gunesch A.P."/>
            <person name="Birkelbach J."/>
            <person name="Nuebel U."/>
            <person name="Pietschmann T."/>
            <person name="Bach T."/>
            <person name="Mueller R."/>
        </authorList>
    </citation>
    <scope>NUCLEOTIDE SEQUENCE [LARGE SCALE GENOMIC DNA]</scope>
    <source>
        <strain evidence="1 2">MSr11954</strain>
    </source>
</reference>
<dbReference type="RefSeq" id="WP_394822817.1">
    <property type="nucleotide sequence ID" value="NZ_CP089984.1"/>
</dbReference>
<accession>A0ABZ2LW21</accession>
<dbReference type="Proteomes" id="UP001370348">
    <property type="component" value="Chromosome"/>
</dbReference>
<protein>
    <submittedName>
        <fullName evidence="1">Uncharacterized protein</fullName>
    </submittedName>
</protein>
<evidence type="ECO:0000313" key="1">
    <source>
        <dbReference type="EMBL" id="WXB13197.1"/>
    </source>
</evidence>